<sequence>MKWKFFTPIMGSLIILPSFALVSANTNDEKQDLQFINNIVDIKLTNEQINVFRNLFQHYYQKLGVSEWNRNFSADEIDYNSPYNKVGILEVNNEKMDYLLSNKKNFKINYYNYPITSNKLHGAGVTSIIGTDTGINPDANIYYASFYLNNKESPKNNLRGIFEWFRKNGVNIVNSSTGPSFEVKPNIEILQERNKWMKHQSKISKYEITKDNDDKELADEWDYVVDYDTRTDAAAKFNNPEHYQELIEHLESLAYLMEFYKFIQSNKPKEKTEFERLIDEYTTKYNMIFIRSSSNRNTDKEKLFFLLENFTNNYKNIKDHIISYQRFINDKTWMGYLNYYNINNSNKYNTEQIQQNKTNLNHIINLVNYLFNHNKMLYSLKLRYSDKYSNKFAPWNFSDDFDKYHFGSGTSNAIYVGALNYNNQPTRFSSFLNKKDYYPLISAYGLFGEYYNPKNVYGIEPYIKYVDDDKKQKVVLDDDLIGYKNKYLEKRSIKSEFIKKYSKNDKNSNLTEVEEEFNNYVEYLSYFSGTSMSSPMIAGLLSLFQTKYKVILTPEEARLLLVNSSNYASTSIEKVYIRELDYEINKEFWKANHSKNKTGYGIPKFFKMKEIYDASIKSLVSNGQKVSDLLGSGFNEYVIKQEFNDLGIKDLDRLKYTASFNNVSYDELINNYFMKWANNNFDRKILNAVYKHLKWHEENKGYYQSSNVVDLEAIVKFIDNEGHIFKRYKWSNSSNANVEQIYFGKYRNKDYPELTINIIFRQFLDIISSITESYRSRHFKEENYVFMFDGIELKDVKNLLRKLYKRFVDEHLNYKYILEVNK</sequence>
<keyword evidence="8" id="KW-1185">Reference proteome</keyword>
<dbReference type="PANTHER" id="PTHR43806">
    <property type="entry name" value="PEPTIDASE S8"/>
    <property type="match status" value="1"/>
</dbReference>
<dbReference type="PROSITE" id="PS00138">
    <property type="entry name" value="SUBTILASE_SER"/>
    <property type="match status" value="1"/>
</dbReference>
<dbReference type="GO" id="GO:0006508">
    <property type="term" value="P:proteolysis"/>
    <property type="evidence" value="ECO:0007669"/>
    <property type="project" value="UniProtKB-KW"/>
</dbReference>
<feature type="chain" id="PRO_5012820656" evidence="5">
    <location>
        <begin position="21"/>
        <end position="822"/>
    </location>
</feature>
<gene>
    <name evidence="7" type="ORF">SAMN02745154_00629</name>
</gene>
<dbReference type="InterPro" id="IPR000209">
    <property type="entry name" value="Peptidase_S8/S53_dom"/>
</dbReference>
<dbReference type="SUPFAM" id="SSF52743">
    <property type="entry name" value="Subtilisin-like"/>
    <property type="match status" value="1"/>
</dbReference>
<dbReference type="GO" id="GO:0004252">
    <property type="term" value="F:serine-type endopeptidase activity"/>
    <property type="evidence" value="ECO:0007669"/>
    <property type="project" value="InterPro"/>
</dbReference>
<dbReference type="InterPro" id="IPR023828">
    <property type="entry name" value="Peptidase_S8_Ser-AS"/>
</dbReference>
<dbReference type="EMBL" id="FUXF01000029">
    <property type="protein sequence ID" value="SJZ62129.1"/>
    <property type="molecule type" value="Genomic_DNA"/>
</dbReference>
<keyword evidence="4" id="KW-0720">Serine protease</keyword>
<evidence type="ECO:0000256" key="4">
    <source>
        <dbReference type="ARBA" id="ARBA00022825"/>
    </source>
</evidence>
<comment type="similarity">
    <text evidence="1">Belongs to the peptidase S8 family.</text>
</comment>
<dbReference type="Proteomes" id="UP000190389">
    <property type="component" value="Unassembled WGS sequence"/>
</dbReference>
<dbReference type="InterPro" id="IPR050131">
    <property type="entry name" value="Peptidase_S8_subtilisin-like"/>
</dbReference>
<evidence type="ECO:0000256" key="5">
    <source>
        <dbReference type="SAM" id="SignalP"/>
    </source>
</evidence>
<protein>
    <submittedName>
        <fullName evidence="7">Subtilase family protein</fullName>
    </submittedName>
</protein>
<dbReference type="RefSeq" id="WP_078747339.1">
    <property type="nucleotide sequence ID" value="NZ_CP137850.1"/>
</dbReference>
<keyword evidence="2" id="KW-0645">Protease</keyword>
<evidence type="ECO:0000313" key="8">
    <source>
        <dbReference type="Proteomes" id="UP000190389"/>
    </source>
</evidence>
<dbReference type="PANTHER" id="PTHR43806:SF11">
    <property type="entry name" value="CEREVISIN-RELATED"/>
    <property type="match status" value="1"/>
</dbReference>
<evidence type="ECO:0000256" key="3">
    <source>
        <dbReference type="ARBA" id="ARBA00022801"/>
    </source>
</evidence>
<evidence type="ECO:0000259" key="6">
    <source>
        <dbReference type="Pfam" id="PF00082"/>
    </source>
</evidence>
<feature type="domain" description="Peptidase S8/S53" evidence="6">
    <location>
        <begin position="76"/>
        <end position="197"/>
    </location>
</feature>
<reference evidence="8" key="1">
    <citation type="submission" date="2017-02" db="EMBL/GenBank/DDBJ databases">
        <authorList>
            <person name="Varghese N."/>
            <person name="Submissions S."/>
        </authorList>
    </citation>
    <scope>NUCLEOTIDE SEQUENCE [LARGE SCALE GENOMIC DNA]</scope>
    <source>
        <strain evidence="8">ATCC 27862</strain>
    </source>
</reference>
<accession>A0A1T4M549</accession>
<dbReference type="Gene3D" id="3.40.50.200">
    <property type="entry name" value="Peptidase S8/S53 domain"/>
    <property type="match status" value="1"/>
</dbReference>
<organism evidence="7 8">
    <name type="scientific">Mycoplasmopsis verecunda</name>
    <dbReference type="NCBI Taxonomy" id="171291"/>
    <lineage>
        <taxon>Bacteria</taxon>
        <taxon>Bacillati</taxon>
        <taxon>Mycoplasmatota</taxon>
        <taxon>Mycoplasmoidales</taxon>
        <taxon>Metamycoplasmataceae</taxon>
        <taxon>Mycoplasmopsis</taxon>
    </lineage>
</organism>
<dbReference type="InterPro" id="IPR036852">
    <property type="entry name" value="Peptidase_S8/S53_dom_sf"/>
</dbReference>
<evidence type="ECO:0000313" key="7">
    <source>
        <dbReference type="EMBL" id="SJZ62129.1"/>
    </source>
</evidence>
<feature type="signal peptide" evidence="5">
    <location>
        <begin position="1"/>
        <end position="20"/>
    </location>
</feature>
<proteinExistence type="inferred from homology"/>
<feature type="domain" description="Peptidase S8/S53" evidence="6">
    <location>
        <begin position="400"/>
        <end position="601"/>
    </location>
</feature>
<dbReference type="OrthoDB" id="401453at2"/>
<keyword evidence="3" id="KW-0378">Hydrolase</keyword>
<dbReference type="STRING" id="171291.SAMN02745154_00629"/>
<dbReference type="AlphaFoldDB" id="A0A1T4M549"/>
<evidence type="ECO:0000256" key="2">
    <source>
        <dbReference type="ARBA" id="ARBA00022670"/>
    </source>
</evidence>
<dbReference type="Pfam" id="PF00082">
    <property type="entry name" value="Peptidase_S8"/>
    <property type="match status" value="2"/>
</dbReference>
<name>A0A1T4M549_9BACT</name>
<keyword evidence="5" id="KW-0732">Signal</keyword>
<evidence type="ECO:0000256" key="1">
    <source>
        <dbReference type="ARBA" id="ARBA00011073"/>
    </source>
</evidence>